<evidence type="ECO:0000313" key="5">
    <source>
        <dbReference type="Proteomes" id="UP000039217"/>
    </source>
</evidence>
<organism evidence="4 5">
    <name type="scientific">Mycobacterium tuberculosis</name>
    <dbReference type="NCBI Taxonomy" id="1773"/>
    <lineage>
        <taxon>Bacteria</taxon>
        <taxon>Bacillati</taxon>
        <taxon>Actinomycetota</taxon>
        <taxon>Actinomycetes</taxon>
        <taxon>Mycobacteriales</taxon>
        <taxon>Mycobacteriaceae</taxon>
        <taxon>Mycobacterium</taxon>
        <taxon>Mycobacterium tuberculosis complex</taxon>
    </lineage>
</organism>
<dbReference type="Proteomes" id="UP000039217">
    <property type="component" value="Unassembled WGS sequence"/>
</dbReference>
<evidence type="ECO:0000313" key="2">
    <source>
        <dbReference type="EMBL" id="CFE86369.1"/>
    </source>
</evidence>
<evidence type="ECO:0000313" key="3">
    <source>
        <dbReference type="EMBL" id="CFS03433.1"/>
    </source>
</evidence>
<dbReference type="Proteomes" id="UP000046947">
    <property type="component" value="Unassembled WGS sequence"/>
</dbReference>
<dbReference type="EMBL" id="CQQC01001823">
    <property type="protein sequence ID" value="CNW27125.1"/>
    <property type="molecule type" value="Genomic_DNA"/>
</dbReference>
<dbReference type="Proteomes" id="UP000046680">
    <property type="component" value="Unassembled WGS sequence"/>
</dbReference>
<feature type="region of interest" description="Disordered" evidence="1">
    <location>
        <begin position="88"/>
        <end position="108"/>
    </location>
</feature>
<reference evidence="5 6" key="1">
    <citation type="submission" date="2015-03" db="EMBL/GenBank/DDBJ databases">
        <authorList>
            <consortium name="Pathogen Informatics"/>
        </authorList>
    </citation>
    <scope>NUCLEOTIDE SEQUENCE [LARGE SCALE GENOMIC DNA]</scope>
    <source>
        <strain evidence="3 6">C09601061</strain>
        <strain evidence="4 5">D00501624</strain>
        <strain evidence="2 7">H09601792</strain>
    </source>
</reference>
<dbReference type="EMBL" id="CFOH01001493">
    <property type="protein sequence ID" value="CFE86369.1"/>
    <property type="molecule type" value="Genomic_DNA"/>
</dbReference>
<dbReference type="EMBL" id="CGCX01001916">
    <property type="protein sequence ID" value="CFS03433.1"/>
    <property type="molecule type" value="Genomic_DNA"/>
</dbReference>
<name>A0A655FX27_MYCTX</name>
<evidence type="ECO:0000256" key="1">
    <source>
        <dbReference type="SAM" id="MobiDB-lite"/>
    </source>
</evidence>
<accession>A0A655FX27</accession>
<evidence type="ECO:0000313" key="4">
    <source>
        <dbReference type="EMBL" id="CNW27125.1"/>
    </source>
</evidence>
<sequence>MPARDIVDEICKPLWYRSFRTICEEFLQPVAGLADIEGMPDRLLADAVHHRRAGRFHGGDGGQVVGQFALQRPWHHDGQVGLHQEVIDGLGQRPSHHADRGGRGSSWL</sequence>
<dbReference type="AlphaFoldDB" id="A0A655FX27"/>
<protein>
    <submittedName>
        <fullName evidence="4">Uncharacterized protein</fullName>
    </submittedName>
</protein>
<evidence type="ECO:0000313" key="6">
    <source>
        <dbReference type="Proteomes" id="UP000046680"/>
    </source>
</evidence>
<gene>
    <name evidence="3" type="ORF">ERS007657_03686</name>
    <name evidence="4" type="ORF">ERS007661_03752</name>
    <name evidence="2" type="ORF">ERS007688_04593</name>
</gene>
<evidence type="ECO:0000313" key="7">
    <source>
        <dbReference type="Proteomes" id="UP000046947"/>
    </source>
</evidence>
<proteinExistence type="predicted"/>